<accession>A0A836CGU0</accession>
<organism evidence="16 17">
    <name type="scientific">Tribonema minus</name>
    <dbReference type="NCBI Taxonomy" id="303371"/>
    <lineage>
        <taxon>Eukaryota</taxon>
        <taxon>Sar</taxon>
        <taxon>Stramenopiles</taxon>
        <taxon>Ochrophyta</taxon>
        <taxon>PX clade</taxon>
        <taxon>Xanthophyceae</taxon>
        <taxon>Tribonematales</taxon>
        <taxon>Tribonemataceae</taxon>
        <taxon>Tribonema</taxon>
    </lineage>
</organism>
<dbReference type="EC" id="2.3.2.27" evidence="3"/>
<dbReference type="OrthoDB" id="66570at2759"/>
<dbReference type="EMBL" id="JAFCMP010000146">
    <property type="protein sequence ID" value="KAG5185004.1"/>
    <property type="molecule type" value="Genomic_DNA"/>
</dbReference>
<keyword evidence="17" id="KW-1185">Reference proteome</keyword>
<dbReference type="Pfam" id="PF02225">
    <property type="entry name" value="PA"/>
    <property type="match status" value="1"/>
</dbReference>
<evidence type="ECO:0000256" key="12">
    <source>
        <dbReference type="PROSITE-ProRule" id="PRU00175"/>
    </source>
</evidence>
<keyword evidence="11 13" id="KW-0472">Membrane</keyword>
<evidence type="ECO:0000256" key="6">
    <source>
        <dbReference type="ARBA" id="ARBA00022723"/>
    </source>
</evidence>
<gene>
    <name evidence="16" type="ORF">JKP88DRAFT_348409</name>
</gene>
<dbReference type="PROSITE" id="PS50089">
    <property type="entry name" value="ZF_RING_2"/>
    <property type="match status" value="1"/>
</dbReference>
<evidence type="ECO:0000256" key="14">
    <source>
        <dbReference type="SAM" id="SignalP"/>
    </source>
</evidence>
<dbReference type="Pfam" id="PF13639">
    <property type="entry name" value="zf-RING_2"/>
    <property type="match status" value="1"/>
</dbReference>
<dbReference type="Gene3D" id="3.50.30.30">
    <property type="match status" value="1"/>
</dbReference>
<evidence type="ECO:0000256" key="10">
    <source>
        <dbReference type="ARBA" id="ARBA00022989"/>
    </source>
</evidence>
<evidence type="ECO:0000256" key="2">
    <source>
        <dbReference type="ARBA" id="ARBA00004141"/>
    </source>
</evidence>
<dbReference type="Gene3D" id="3.30.40.10">
    <property type="entry name" value="Zinc/RING finger domain, C3HC4 (zinc finger)"/>
    <property type="match status" value="1"/>
</dbReference>
<evidence type="ECO:0000259" key="15">
    <source>
        <dbReference type="PROSITE" id="PS50089"/>
    </source>
</evidence>
<evidence type="ECO:0000256" key="5">
    <source>
        <dbReference type="ARBA" id="ARBA00022692"/>
    </source>
</evidence>
<dbReference type="InterPro" id="IPR013083">
    <property type="entry name" value="Znf_RING/FYVE/PHD"/>
</dbReference>
<dbReference type="SUPFAM" id="SSF57850">
    <property type="entry name" value="RING/U-box"/>
    <property type="match status" value="1"/>
</dbReference>
<sequence length="655" mass="64857">MGRLAMVLALAACADPAYELHWHVPAAFGSDVRVDKERLILASPADACTPLSNAHKLAGNVALVTRGGCNFTEKVLQAQRCGAKAVIVGDTSNDADCPCAKAVIVGDTSNEADWAVIMSGSAAETAPITIPAVFVSAPTAALLRDLLREEAHLARRAALRRAPAAAAAAAHTVLDHVAGAAVLVAGAPVFAITWALPPPPLPFLMRSGWGGCARRRDAAPAARTKIEAALDAVAGRIPCALSSTFGACFELAVGARGVVDAASDALRDPAESLNAAGAHVRHAIVDGLTTLLPATPDPADAAAAKRAAAAAAPRPTAGALLRDAAASIRAAAAHARRAVACPLATVLPAETDPEVAAAAPRPTAGALLRDAAASIRAAAAHARRAVARPLAAVLPAKTDPEVAAAAAARRAAGAAGAPPPAAAAAARFAAAAARAALPHVSVSIDARGAVLPAAARDSGGAFVFRGGGALSPLGAAVLYAIASLALLAATSAGAAARDCAVGRLATRRFSSAAAAAAAAAGGGEGVAGEGEGEGEGQGGGLVGDLGCCSICLDDYRDGDDVTALPCRHQFHKDCVQPWLVRGGLCPLCKSDALGERPPRGAHSRRPSWAPAAAAAALGGAVPSPFELGDAFAAHGFSALLCSVLIVLLLTCATQG</sequence>
<dbReference type="SMART" id="SM00184">
    <property type="entry name" value="RING"/>
    <property type="match status" value="1"/>
</dbReference>
<dbReference type="GO" id="GO:0061630">
    <property type="term" value="F:ubiquitin protein ligase activity"/>
    <property type="evidence" value="ECO:0007669"/>
    <property type="project" value="UniProtKB-EC"/>
</dbReference>
<dbReference type="InterPro" id="IPR003137">
    <property type="entry name" value="PA_domain"/>
</dbReference>
<keyword evidence="9" id="KW-0862">Zinc</keyword>
<evidence type="ECO:0000256" key="7">
    <source>
        <dbReference type="ARBA" id="ARBA00022771"/>
    </source>
</evidence>
<reference evidence="16" key="1">
    <citation type="submission" date="2021-02" db="EMBL/GenBank/DDBJ databases">
        <title>First Annotated Genome of the Yellow-green Alga Tribonema minus.</title>
        <authorList>
            <person name="Mahan K.M."/>
        </authorList>
    </citation>
    <scope>NUCLEOTIDE SEQUENCE</scope>
    <source>
        <strain evidence="16">UTEX B ZZ1240</strain>
    </source>
</reference>
<feature type="domain" description="RING-type" evidence="15">
    <location>
        <begin position="548"/>
        <end position="589"/>
    </location>
</feature>
<keyword evidence="10 13" id="KW-1133">Transmembrane helix</keyword>
<feature type="transmembrane region" description="Helical" evidence="13">
    <location>
        <begin position="631"/>
        <end position="652"/>
    </location>
</feature>
<evidence type="ECO:0000313" key="17">
    <source>
        <dbReference type="Proteomes" id="UP000664859"/>
    </source>
</evidence>
<name>A0A836CGU0_9STRA</name>
<evidence type="ECO:0000313" key="16">
    <source>
        <dbReference type="EMBL" id="KAG5185004.1"/>
    </source>
</evidence>
<dbReference type="GO" id="GO:0016020">
    <property type="term" value="C:membrane"/>
    <property type="evidence" value="ECO:0007669"/>
    <property type="project" value="UniProtKB-SubCell"/>
</dbReference>
<dbReference type="CDD" id="cd16454">
    <property type="entry name" value="RING-H2_PA-TM-RING"/>
    <property type="match status" value="1"/>
</dbReference>
<keyword evidence="5 13" id="KW-0812">Transmembrane</keyword>
<dbReference type="Proteomes" id="UP000664859">
    <property type="component" value="Unassembled WGS sequence"/>
</dbReference>
<evidence type="ECO:0000256" key="4">
    <source>
        <dbReference type="ARBA" id="ARBA00022679"/>
    </source>
</evidence>
<evidence type="ECO:0000256" key="1">
    <source>
        <dbReference type="ARBA" id="ARBA00000900"/>
    </source>
</evidence>
<evidence type="ECO:0000256" key="11">
    <source>
        <dbReference type="ARBA" id="ARBA00023136"/>
    </source>
</evidence>
<feature type="chain" id="PRO_5032632351" description="RING-type E3 ubiquitin transferase" evidence="14">
    <location>
        <begin position="20"/>
        <end position="655"/>
    </location>
</feature>
<dbReference type="InterPro" id="IPR001841">
    <property type="entry name" value="Znf_RING"/>
</dbReference>
<dbReference type="InterPro" id="IPR046450">
    <property type="entry name" value="PA_dom_sf"/>
</dbReference>
<dbReference type="PANTHER" id="PTHR45977:SF4">
    <property type="entry name" value="RING-TYPE DOMAIN-CONTAINING PROTEIN"/>
    <property type="match status" value="1"/>
</dbReference>
<dbReference type="AlphaFoldDB" id="A0A836CGU0"/>
<comment type="subcellular location">
    <subcellularLocation>
        <location evidence="2">Membrane</location>
        <topology evidence="2">Multi-pass membrane protein</topology>
    </subcellularLocation>
</comment>
<evidence type="ECO:0000256" key="8">
    <source>
        <dbReference type="ARBA" id="ARBA00022786"/>
    </source>
</evidence>
<proteinExistence type="predicted"/>
<evidence type="ECO:0000256" key="13">
    <source>
        <dbReference type="SAM" id="Phobius"/>
    </source>
</evidence>
<keyword evidence="14" id="KW-0732">Signal</keyword>
<dbReference type="GO" id="GO:0008270">
    <property type="term" value="F:zinc ion binding"/>
    <property type="evidence" value="ECO:0007669"/>
    <property type="project" value="UniProtKB-KW"/>
</dbReference>
<dbReference type="SUPFAM" id="SSF52025">
    <property type="entry name" value="PA domain"/>
    <property type="match status" value="1"/>
</dbReference>
<dbReference type="GO" id="GO:0016567">
    <property type="term" value="P:protein ubiquitination"/>
    <property type="evidence" value="ECO:0007669"/>
    <property type="project" value="TreeGrafter"/>
</dbReference>
<dbReference type="PANTHER" id="PTHR45977">
    <property type="entry name" value="TARGET OF ERK KINASE MPK-1"/>
    <property type="match status" value="1"/>
</dbReference>
<evidence type="ECO:0000256" key="3">
    <source>
        <dbReference type="ARBA" id="ARBA00012483"/>
    </source>
</evidence>
<feature type="signal peptide" evidence="14">
    <location>
        <begin position="1"/>
        <end position="19"/>
    </location>
</feature>
<dbReference type="GO" id="GO:0006511">
    <property type="term" value="P:ubiquitin-dependent protein catabolic process"/>
    <property type="evidence" value="ECO:0007669"/>
    <property type="project" value="TreeGrafter"/>
</dbReference>
<protein>
    <recommendedName>
        <fullName evidence="3">RING-type E3 ubiquitin transferase</fullName>
        <ecNumber evidence="3">2.3.2.27</ecNumber>
    </recommendedName>
</protein>
<comment type="caution">
    <text evidence="16">The sequence shown here is derived from an EMBL/GenBank/DDBJ whole genome shotgun (WGS) entry which is preliminary data.</text>
</comment>
<keyword evidence="6" id="KW-0479">Metal-binding</keyword>
<keyword evidence="7 12" id="KW-0863">Zinc-finger</keyword>
<comment type="catalytic activity">
    <reaction evidence="1">
        <text>S-ubiquitinyl-[E2 ubiquitin-conjugating enzyme]-L-cysteine + [acceptor protein]-L-lysine = [E2 ubiquitin-conjugating enzyme]-L-cysteine + N(6)-ubiquitinyl-[acceptor protein]-L-lysine.</text>
        <dbReference type="EC" id="2.3.2.27"/>
    </reaction>
</comment>
<keyword evidence="4" id="KW-0808">Transferase</keyword>
<evidence type="ECO:0000256" key="9">
    <source>
        <dbReference type="ARBA" id="ARBA00022833"/>
    </source>
</evidence>
<keyword evidence="8" id="KW-0833">Ubl conjugation pathway</keyword>